<dbReference type="Proteomes" id="UP000663505">
    <property type="component" value="Chromosome"/>
</dbReference>
<dbReference type="NCBIfam" id="TIGR01439">
    <property type="entry name" value="lp_hng_hel_AbrB"/>
    <property type="match status" value="1"/>
</dbReference>
<dbReference type="RefSeq" id="WP_206654960.1">
    <property type="nucleotide sequence ID" value="NZ_CP071182.1"/>
</dbReference>
<feature type="region of interest" description="Disordered" evidence="1">
    <location>
        <begin position="1"/>
        <end position="26"/>
    </location>
</feature>
<dbReference type="EMBL" id="CP071182">
    <property type="protein sequence ID" value="QSO45591.1"/>
    <property type="molecule type" value="Genomic_DNA"/>
</dbReference>
<dbReference type="InterPro" id="IPR007159">
    <property type="entry name" value="SpoVT-AbrB_dom"/>
</dbReference>
<protein>
    <submittedName>
        <fullName evidence="3">AbrB/MazE/SpoVT family DNA-binding domain-containing protein</fullName>
    </submittedName>
</protein>
<dbReference type="Gene3D" id="2.10.260.10">
    <property type="match status" value="1"/>
</dbReference>
<feature type="compositionally biased region" description="Basic residues" evidence="1">
    <location>
        <begin position="1"/>
        <end position="17"/>
    </location>
</feature>
<organism evidence="3 4">
    <name type="scientific">Alicyclobacillus mengziensis</name>
    <dbReference type="NCBI Taxonomy" id="2931921"/>
    <lineage>
        <taxon>Bacteria</taxon>
        <taxon>Bacillati</taxon>
        <taxon>Bacillota</taxon>
        <taxon>Bacilli</taxon>
        <taxon>Bacillales</taxon>
        <taxon>Alicyclobacillaceae</taxon>
        <taxon>Alicyclobacillus</taxon>
    </lineage>
</organism>
<evidence type="ECO:0000313" key="3">
    <source>
        <dbReference type="EMBL" id="QSO45591.1"/>
    </source>
</evidence>
<gene>
    <name evidence="3" type="ORF">JZ786_13565</name>
</gene>
<dbReference type="SMART" id="SM00966">
    <property type="entry name" value="SpoVT_AbrB"/>
    <property type="match status" value="1"/>
</dbReference>
<reference evidence="3 4" key="1">
    <citation type="submission" date="2021-02" db="EMBL/GenBank/DDBJ databases">
        <title>Alicyclobacillus curvatus sp. nov. and Alicyclobacillus mengziensis sp. nov., two acidophilic bacteria isolated from acid mine drainage.</title>
        <authorList>
            <person name="Huang Y."/>
        </authorList>
    </citation>
    <scope>NUCLEOTIDE SEQUENCE [LARGE SCALE GENOMIC DNA]</scope>
    <source>
        <strain evidence="3 4">S30H14</strain>
    </source>
</reference>
<accession>A0A9X7VUV5</accession>
<keyword evidence="4" id="KW-1185">Reference proteome</keyword>
<dbReference type="KEGG" id="afx:JZ786_13565"/>
<evidence type="ECO:0000256" key="1">
    <source>
        <dbReference type="SAM" id="MobiDB-lite"/>
    </source>
</evidence>
<feature type="domain" description="SpoVT-AbrB" evidence="2">
    <location>
        <begin position="23"/>
        <end position="70"/>
    </location>
</feature>
<evidence type="ECO:0000313" key="4">
    <source>
        <dbReference type="Proteomes" id="UP000663505"/>
    </source>
</evidence>
<dbReference type="GO" id="GO:0003677">
    <property type="term" value="F:DNA binding"/>
    <property type="evidence" value="ECO:0007669"/>
    <property type="project" value="UniProtKB-KW"/>
</dbReference>
<proteinExistence type="predicted"/>
<dbReference type="AlphaFoldDB" id="A0A9X7VUV5"/>
<name>A0A9X7VUV5_9BACL</name>
<sequence length="101" mass="11156">MKRHHGHTNGSGLHHKPNVFGTTKVGERGQIVIPKDAREQYNINPGDTLFVIGDEGKRGLAIVKADFLEGFALQILRGIGYFDSKGNQGEELQGENEENEK</sequence>
<keyword evidence="3" id="KW-0238">DNA-binding</keyword>
<dbReference type="Pfam" id="PF04014">
    <property type="entry name" value="MazE_antitoxin"/>
    <property type="match status" value="1"/>
</dbReference>
<evidence type="ECO:0000259" key="2">
    <source>
        <dbReference type="SMART" id="SM00966"/>
    </source>
</evidence>
<dbReference type="InterPro" id="IPR037914">
    <property type="entry name" value="SpoVT-AbrB_sf"/>
</dbReference>
<dbReference type="SUPFAM" id="SSF89447">
    <property type="entry name" value="AbrB/MazE/MraZ-like"/>
    <property type="match status" value="1"/>
</dbReference>